<dbReference type="Proteomes" id="UP000572988">
    <property type="component" value="Unassembled WGS sequence"/>
</dbReference>
<dbReference type="Gene3D" id="1.10.10.10">
    <property type="entry name" value="Winged helix-like DNA-binding domain superfamily/Winged helix DNA-binding domain"/>
    <property type="match status" value="1"/>
</dbReference>
<dbReference type="InterPro" id="IPR036388">
    <property type="entry name" value="WH-like_DNA-bd_sf"/>
</dbReference>
<dbReference type="RefSeq" id="WP_016426231.1">
    <property type="nucleotide sequence ID" value="NZ_CABKRV010000002.1"/>
</dbReference>
<accession>A0A7Z7QNF4</accession>
<dbReference type="GO" id="GO:0006950">
    <property type="term" value="P:response to stress"/>
    <property type="evidence" value="ECO:0007669"/>
    <property type="project" value="TreeGrafter"/>
</dbReference>
<dbReference type="SMART" id="SM00347">
    <property type="entry name" value="HTH_MARR"/>
    <property type="match status" value="1"/>
</dbReference>
<reference evidence="3 6" key="3">
    <citation type="submission" date="2020-11" db="EMBL/GenBank/DDBJ databases">
        <authorList>
            <consortium name="Pathogen Informatics"/>
        </authorList>
    </citation>
    <scope>NUCLEOTIDE SEQUENCE [LARGE SCALE GENOMIC DNA]</scope>
    <source>
        <strain evidence="3 6">NCTC12218</strain>
    </source>
</reference>
<dbReference type="SUPFAM" id="SSF46785">
    <property type="entry name" value="Winged helix' DNA-binding domain"/>
    <property type="match status" value="1"/>
</dbReference>
<evidence type="ECO:0000313" key="6">
    <source>
        <dbReference type="Proteomes" id="UP000264146"/>
    </source>
</evidence>
<dbReference type="GeneID" id="93789265"/>
<keyword evidence="1" id="KW-0238">DNA-binding</keyword>
<reference evidence="5" key="2">
    <citation type="submission" date="2018-06" db="EMBL/GenBank/DDBJ databases">
        <authorList>
            <consortium name="Pathogen Informatics"/>
            <person name="Doyle S."/>
        </authorList>
    </citation>
    <scope>NUCLEOTIDE SEQUENCE [LARGE SCALE GENOMIC DNA]</scope>
    <source>
        <strain evidence="5">NCTC12218</strain>
    </source>
</reference>
<evidence type="ECO:0000256" key="1">
    <source>
        <dbReference type="ARBA" id="ARBA00023125"/>
    </source>
</evidence>
<feature type="domain" description="HTH marR-type" evidence="2">
    <location>
        <begin position="14"/>
        <end position="145"/>
    </location>
</feature>
<evidence type="ECO:0000313" key="5">
    <source>
        <dbReference type="EMBL" id="SUM87187.1"/>
    </source>
</evidence>
<evidence type="ECO:0000313" key="4">
    <source>
        <dbReference type="EMBL" id="NHA33581.1"/>
    </source>
</evidence>
<dbReference type="EMBL" id="LR962863">
    <property type="protein sequence ID" value="CAD7358944.1"/>
    <property type="molecule type" value="Genomic_DNA"/>
</dbReference>
<dbReference type="InterPro" id="IPR000835">
    <property type="entry name" value="HTH_MarR-typ"/>
</dbReference>
<keyword evidence="7" id="KW-1185">Reference proteome</keyword>
<dbReference type="InterPro" id="IPR011991">
    <property type="entry name" value="ArsR-like_HTH"/>
</dbReference>
<evidence type="ECO:0000313" key="3">
    <source>
        <dbReference type="EMBL" id="CAD7358944.1"/>
    </source>
</evidence>
<organism evidence="5">
    <name type="scientific">Staphylococcus schleiferi</name>
    <dbReference type="NCBI Taxonomy" id="1295"/>
    <lineage>
        <taxon>Bacteria</taxon>
        <taxon>Bacillati</taxon>
        <taxon>Bacillota</taxon>
        <taxon>Bacilli</taxon>
        <taxon>Bacillales</taxon>
        <taxon>Staphylococcaceae</taxon>
        <taxon>Staphylococcus</taxon>
    </lineage>
</organism>
<dbReference type="InterPro" id="IPR039422">
    <property type="entry name" value="MarR/SlyA-like"/>
</dbReference>
<gene>
    <name evidence="5" type="primary">tcaR_1</name>
    <name evidence="4" type="ORF">C1O36_03395</name>
    <name evidence="5" type="ORF">NCTC12218_00530</name>
</gene>
<dbReference type="PROSITE" id="PS50995">
    <property type="entry name" value="HTH_MARR_2"/>
    <property type="match status" value="1"/>
</dbReference>
<dbReference type="Pfam" id="PF12802">
    <property type="entry name" value="MarR_2"/>
    <property type="match status" value="1"/>
</dbReference>
<dbReference type="InterPro" id="IPR036390">
    <property type="entry name" value="WH_DNA-bd_sf"/>
</dbReference>
<dbReference type="CDD" id="cd00090">
    <property type="entry name" value="HTH_ARSR"/>
    <property type="match status" value="1"/>
</dbReference>
<dbReference type="PANTHER" id="PTHR33164">
    <property type="entry name" value="TRANSCRIPTIONAL REGULATOR, MARR FAMILY"/>
    <property type="match status" value="1"/>
</dbReference>
<dbReference type="GO" id="GO:0003700">
    <property type="term" value="F:DNA-binding transcription factor activity"/>
    <property type="evidence" value="ECO:0007669"/>
    <property type="project" value="InterPro"/>
</dbReference>
<dbReference type="GO" id="GO:0003677">
    <property type="term" value="F:DNA binding"/>
    <property type="evidence" value="ECO:0007669"/>
    <property type="project" value="UniProtKB-KW"/>
</dbReference>
<proteinExistence type="predicted"/>
<dbReference type="PANTHER" id="PTHR33164:SF57">
    <property type="entry name" value="MARR-FAMILY TRANSCRIPTIONAL REGULATOR"/>
    <property type="match status" value="1"/>
</dbReference>
<dbReference type="EMBL" id="UHEF01000001">
    <property type="protein sequence ID" value="SUM87187.1"/>
    <property type="molecule type" value="Genomic_DNA"/>
</dbReference>
<dbReference type="AlphaFoldDB" id="A0A7Z7QNF4"/>
<reference evidence="4 7" key="1">
    <citation type="submission" date="2018-01" db="EMBL/GenBank/DDBJ databases">
        <title>Complete genome sequence of Staphylococcus Scheliferi isolated from human.</title>
        <authorList>
            <person name="Abouelkhair M.A."/>
            <person name="Bemis D.A."/>
            <person name="Kania S.A."/>
        </authorList>
    </citation>
    <scope>NUCLEOTIDE SEQUENCE [LARGE SCALE GENOMIC DNA]</scope>
    <source>
        <strain evidence="4 7">ATCC 43808</strain>
    </source>
</reference>
<name>A0A7Z7QNF4_STASC</name>
<evidence type="ECO:0000313" key="7">
    <source>
        <dbReference type="Proteomes" id="UP000572988"/>
    </source>
</evidence>
<protein>
    <submittedName>
        <fullName evidence="4 5">Transcriptional regulator</fullName>
    </submittedName>
</protein>
<sequence length="154" mass="17508">MADSKTMSQHVTFMGEFMTNMNALTTALLKDLRSKYGVSNEQSSVLLMLSSHKSLTLTEITLKQGVNKAAVSRRIKKLVDLGLVQWMTMNHEYDKRLKYVALTEEGANYVRASRDLIANLANKMLSDIPLNQIEATREMLEKIDERIKSQLSRL</sequence>
<dbReference type="EMBL" id="POVK01000008">
    <property type="protein sequence ID" value="NHA33581.1"/>
    <property type="molecule type" value="Genomic_DNA"/>
</dbReference>
<evidence type="ECO:0000259" key="2">
    <source>
        <dbReference type="PROSITE" id="PS50995"/>
    </source>
</evidence>
<dbReference type="Proteomes" id="UP000264146">
    <property type="component" value="Chromosome"/>
</dbReference>